<evidence type="ECO:0000313" key="1">
    <source>
        <dbReference type="EMBL" id="SEG42625.1"/>
    </source>
</evidence>
<dbReference type="AlphaFoldDB" id="A0A1H6A3H8"/>
<protein>
    <recommendedName>
        <fullName evidence="3">Glycosyl transferase family 1 domain-containing protein</fullName>
    </recommendedName>
</protein>
<dbReference type="OrthoDB" id="1122630at2"/>
<evidence type="ECO:0000313" key="2">
    <source>
        <dbReference type="Proteomes" id="UP000236738"/>
    </source>
</evidence>
<gene>
    <name evidence="1" type="ORF">SAMN05421847_2321</name>
</gene>
<keyword evidence="2" id="KW-1185">Reference proteome</keyword>
<proteinExistence type="predicted"/>
<name>A0A1H6A3H8_9FLAO</name>
<dbReference type="EMBL" id="FNUS01000005">
    <property type="protein sequence ID" value="SEG42625.1"/>
    <property type="molecule type" value="Genomic_DNA"/>
</dbReference>
<sequence>MVRIIETQMSGNAHLVINLAMLKRFAENTDFLFVGDQSQIELLNKRFNIKNSQPIKVQEHVKKWQIPFMVIYHFFIILNQLIYSKSIDKVVFTSLFPITHRLVKPFFFISKAEKYIVLHGELKQINAYTNSLLKIIGKFLKSALLYKVSNLKYIVLGENIEKVILKNKWLLPAEIICIQHPYNFSDAIPKQNNPEFLKLVSIGTSSISKGSHYFIDLAKKNKNPKLLFEIVGALTDPNLEVLLHDDIITHDKKLLDSETYNLLLSKADIAVFFLNEAEYEYTASAAFLDAVKYRLPIFAIKNSYFKYYFQNFGDVGILFENQEELSRFILNQNLSEVLEKNQKIWEENFLKIIAKNGF</sequence>
<organism evidence="1 2">
    <name type="scientific">Halpernia humi</name>
    <dbReference type="NCBI Taxonomy" id="493375"/>
    <lineage>
        <taxon>Bacteria</taxon>
        <taxon>Pseudomonadati</taxon>
        <taxon>Bacteroidota</taxon>
        <taxon>Flavobacteriia</taxon>
        <taxon>Flavobacteriales</taxon>
        <taxon>Weeksellaceae</taxon>
        <taxon>Chryseobacterium group</taxon>
        <taxon>Halpernia</taxon>
    </lineage>
</organism>
<accession>A0A1H6A3H8</accession>
<dbReference type="Proteomes" id="UP000236738">
    <property type="component" value="Unassembled WGS sequence"/>
</dbReference>
<reference evidence="2" key="1">
    <citation type="submission" date="2016-10" db="EMBL/GenBank/DDBJ databases">
        <authorList>
            <person name="Varghese N."/>
            <person name="Submissions S."/>
        </authorList>
    </citation>
    <scope>NUCLEOTIDE SEQUENCE [LARGE SCALE GENOMIC DNA]</scope>
    <source>
        <strain evidence="2">DSM 21580</strain>
    </source>
</reference>
<dbReference type="RefSeq" id="WP_103914183.1">
    <property type="nucleotide sequence ID" value="NZ_FNUS01000005.1"/>
</dbReference>
<evidence type="ECO:0008006" key="3">
    <source>
        <dbReference type="Google" id="ProtNLM"/>
    </source>
</evidence>